<dbReference type="InterPro" id="IPR035965">
    <property type="entry name" value="PAS-like_dom_sf"/>
</dbReference>
<dbReference type="InterPro" id="IPR000160">
    <property type="entry name" value="GGDEF_dom"/>
</dbReference>
<proteinExistence type="predicted"/>
<dbReference type="Pfam" id="PF05228">
    <property type="entry name" value="CHASE4"/>
    <property type="match status" value="1"/>
</dbReference>
<dbReference type="PROSITE" id="PS50887">
    <property type="entry name" value="GGDEF"/>
    <property type="match status" value="1"/>
</dbReference>
<dbReference type="EMBL" id="CP029358">
    <property type="protein sequence ID" value="AWK89938.1"/>
    <property type="molecule type" value="Genomic_DNA"/>
</dbReference>
<dbReference type="NCBIfam" id="TIGR00254">
    <property type="entry name" value="GGDEF"/>
    <property type="match status" value="1"/>
</dbReference>
<sequence length="613" mass="68378">MMTRTSSHRYFGQDSDDTRRLNVLGLLSIALVVISIAFGLFIVLESTRRIDTASAERTRAEVDEALGELTRAMAKKAEEYSLWNDAVDNIVVRFDSNWVNANVGPYAERLWGLDRSYAWAGNDTLVYASQNGALRTDLGEAARENAELMALVALARARRDAFGGLIRIGRTLFIFGARIIEYEEGRAPLPPNPDRPVQVFLVSLDKELTKVAGSRRIGDLRFVAGGEDERKRLEAGRGAAGLSAPDHLAALPLRDMAGQPLGHLTWTPEQPGRTLVRDTAPYGAVFVLALAALFLTMLRVLLDLKRQEPLRLSEARLAQAQRVARLAYTVHLPEDELEVSENLGDILGLPAGASPTTAGTFLDRVTPRHRAEVQEAYRQSWAENRRFEIEFAVTAWDGRTLYLKEVGQPFHDAGGLVLGLITAIQDVTERKQAEELIRHQATYDALTDLPNRTLFYDRLQQAIRRAVRCHQRMALLFLDLDRFKWVNDSFGHRIGDLLLREAAHRMASCIRDSETVARIGGDEFTVILSEIRDDAEVEAVARRLLEHLEEPFLIAGQTLHISASIGITFAPDHGTDLQQLVKNADMAMYQAKRQGRGGWRFYSPEFDAGSLAS</sequence>
<dbReference type="Gene3D" id="2.10.70.100">
    <property type="match status" value="1"/>
</dbReference>
<dbReference type="SMART" id="SM00267">
    <property type="entry name" value="GGDEF"/>
    <property type="match status" value="1"/>
</dbReference>
<dbReference type="AlphaFoldDB" id="A0A2S2CZR9"/>
<dbReference type="SUPFAM" id="SSF55785">
    <property type="entry name" value="PYP-like sensor domain (PAS domain)"/>
    <property type="match status" value="1"/>
</dbReference>
<dbReference type="CDD" id="cd01949">
    <property type="entry name" value="GGDEF"/>
    <property type="match status" value="1"/>
</dbReference>
<organism evidence="4 5">
    <name type="scientific">Azospirillum thermophilum</name>
    <dbReference type="NCBI Taxonomy" id="2202148"/>
    <lineage>
        <taxon>Bacteria</taxon>
        <taxon>Pseudomonadati</taxon>
        <taxon>Pseudomonadota</taxon>
        <taxon>Alphaproteobacteria</taxon>
        <taxon>Rhodospirillales</taxon>
        <taxon>Azospirillaceae</taxon>
        <taxon>Azospirillum</taxon>
    </lineage>
</organism>
<dbReference type="KEGG" id="azz:DEW08_28420"/>
<dbReference type="InterPro" id="IPR007892">
    <property type="entry name" value="CHASE4"/>
</dbReference>
<dbReference type="PANTHER" id="PTHR46663:SF3">
    <property type="entry name" value="SLL0267 PROTEIN"/>
    <property type="match status" value="1"/>
</dbReference>
<geneLocation type="plasmid" evidence="4 5">
    <name>unnamed3</name>
</geneLocation>
<reference evidence="5" key="1">
    <citation type="submission" date="2018-05" db="EMBL/GenBank/DDBJ databases">
        <title>Azospirillum thermophila sp. nov., a novel isolated from hot spring.</title>
        <authorList>
            <person name="Zhao Z."/>
        </authorList>
    </citation>
    <scope>NUCLEOTIDE SEQUENCE [LARGE SCALE GENOMIC DNA]</scope>
    <source>
        <strain evidence="5">CFH 70021</strain>
        <plasmid evidence="5">unnamed3</plasmid>
    </source>
</reference>
<evidence type="ECO:0000256" key="1">
    <source>
        <dbReference type="SAM" id="Phobius"/>
    </source>
</evidence>
<dbReference type="FunFam" id="3.30.70.270:FF:000001">
    <property type="entry name" value="Diguanylate cyclase domain protein"/>
    <property type="match status" value="1"/>
</dbReference>
<keyword evidence="4" id="KW-0614">Plasmid</keyword>
<dbReference type="Pfam" id="PF08447">
    <property type="entry name" value="PAS_3"/>
    <property type="match status" value="1"/>
</dbReference>
<dbReference type="Gene3D" id="3.30.70.270">
    <property type="match status" value="1"/>
</dbReference>
<feature type="domain" description="GGDEF" evidence="3">
    <location>
        <begin position="471"/>
        <end position="604"/>
    </location>
</feature>
<dbReference type="GO" id="GO:0003824">
    <property type="term" value="F:catalytic activity"/>
    <property type="evidence" value="ECO:0007669"/>
    <property type="project" value="UniProtKB-ARBA"/>
</dbReference>
<accession>A0A2S2CZR9</accession>
<dbReference type="OrthoDB" id="7251575at2"/>
<keyword evidence="5" id="KW-1185">Reference proteome</keyword>
<evidence type="ECO:0000313" key="5">
    <source>
        <dbReference type="Proteomes" id="UP000245629"/>
    </source>
</evidence>
<dbReference type="InterPro" id="IPR000014">
    <property type="entry name" value="PAS"/>
</dbReference>
<keyword evidence="1" id="KW-0472">Membrane</keyword>
<keyword evidence="1" id="KW-1133">Transmembrane helix</keyword>
<feature type="transmembrane region" description="Helical" evidence="1">
    <location>
        <begin position="21"/>
        <end position="44"/>
    </location>
</feature>
<feature type="transmembrane region" description="Helical" evidence="1">
    <location>
        <begin position="280"/>
        <end position="302"/>
    </location>
</feature>
<evidence type="ECO:0000313" key="4">
    <source>
        <dbReference type="EMBL" id="AWK89938.1"/>
    </source>
</evidence>
<dbReference type="Pfam" id="PF00990">
    <property type="entry name" value="GGDEF"/>
    <property type="match status" value="1"/>
</dbReference>
<dbReference type="NCBIfam" id="TIGR00229">
    <property type="entry name" value="sensory_box"/>
    <property type="match status" value="1"/>
</dbReference>
<gene>
    <name evidence="4" type="ORF">DEW08_28420</name>
</gene>
<keyword evidence="1" id="KW-0812">Transmembrane</keyword>
<evidence type="ECO:0000259" key="3">
    <source>
        <dbReference type="PROSITE" id="PS50887"/>
    </source>
</evidence>
<dbReference type="SUPFAM" id="SSF55073">
    <property type="entry name" value="Nucleotide cyclase"/>
    <property type="match status" value="1"/>
</dbReference>
<evidence type="ECO:0008006" key="6">
    <source>
        <dbReference type="Google" id="ProtNLM"/>
    </source>
</evidence>
<dbReference type="CDD" id="cd00130">
    <property type="entry name" value="PAS"/>
    <property type="match status" value="1"/>
</dbReference>
<protein>
    <recommendedName>
        <fullName evidence="6">Diguanylate cyclase</fullName>
    </recommendedName>
</protein>
<dbReference type="Proteomes" id="UP000245629">
    <property type="component" value="Plasmid unnamed3"/>
</dbReference>
<dbReference type="InterPro" id="IPR043128">
    <property type="entry name" value="Rev_trsase/Diguanyl_cyclase"/>
</dbReference>
<dbReference type="InterPro" id="IPR000700">
    <property type="entry name" value="PAS-assoc_C"/>
</dbReference>
<evidence type="ECO:0000259" key="2">
    <source>
        <dbReference type="PROSITE" id="PS50113"/>
    </source>
</evidence>
<dbReference type="Gene3D" id="3.30.450.20">
    <property type="entry name" value="PAS domain"/>
    <property type="match status" value="1"/>
</dbReference>
<feature type="domain" description="PAC" evidence="2">
    <location>
        <begin position="387"/>
        <end position="439"/>
    </location>
</feature>
<dbReference type="InterPro" id="IPR013655">
    <property type="entry name" value="PAS_fold_3"/>
</dbReference>
<dbReference type="InterPro" id="IPR029787">
    <property type="entry name" value="Nucleotide_cyclase"/>
</dbReference>
<name>A0A2S2CZR9_9PROT</name>
<dbReference type="InterPro" id="IPR052163">
    <property type="entry name" value="DGC-Regulatory_Protein"/>
</dbReference>
<dbReference type="PROSITE" id="PS50113">
    <property type="entry name" value="PAC"/>
    <property type="match status" value="1"/>
</dbReference>
<dbReference type="PANTHER" id="PTHR46663">
    <property type="entry name" value="DIGUANYLATE CYCLASE DGCT-RELATED"/>
    <property type="match status" value="1"/>
</dbReference>